<evidence type="ECO:0000259" key="8">
    <source>
        <dbReference type="PROSITE" id="PS51007"/>
    </source>
</evidence>
<dbReference type="InterPro" id="IPR009056">
    <property type="entry name" value="Cyt_c-like_dom"/>
</dbReference>
<evidence type="ECO:0000256" key="4">
    <source>
        <dbReference type="ARBA" id="ARBA00022982"/>
    </source>
</evidence>
<evidence type="ECO:0000256" key="7">
    <source>
        <dbReference type="SAM" id="Phobius"/>
    </source>
</evidence>
<feature type="domain" description="Cytochrome c" evidence="8">
    <location>
        <begin position="71"/>
        <end position="151"/>
    </location>
</feature>
<dbReference type="Gene3D" id="1.10.760.10">
    <property type="entry name" value="Cytochrome c-like domain"/>
    <property type="match status" value="2"/>
</dbReference>
<name>A0A1W1XYQ4_9NEIS</name>
<gene>
    <name evidence="9" type="ORF">SAMN02745857_03566</name>
</gene>
<evidence type="ECO:0000313" key="10">
    <source>
        <dbReference type="Proteomes" id="UP000192761"/>
    </source>
</evidence>
<reference evidence="9 10" key="1">
    <citation type="submission" date="2017-04" db="EMBL/GenBank/DDBJ databases">
        <authorList>
            <person name="Afonso C.L."/>
            <person name="Miller P.J."/>
            <person name="Scott M.A."/>
            <person name="Spackman E."/>
            <person name="Goraichik I."/>
            <person name="Dimitrov K.M."/>
            <person name="Suarez D.L."/>
            <person name="Swayne D.E."/>
        </authorList>
    </citation>
    <scope>NUCLEOTIDE SEQUENCE [LARGE SCALE GENOMIC DNA]</scope>
    <source>
        <strain evidence="9 10">DSM 23236</strain>
    </source>
</reference>
<dbReference type="OrthoDB" id="9814708at2"/>
<evidence type="ECO:0000256" key="3">
    <source>
        <dbReference type="ARBA" id="ARBA00022723"/>
    </source>
</evidence>
<dbReference type="InterPro" id="IPR002323">
    <property type="entry name" value="Cyt_CIE"/>
</dbReference>
<proteinExistence type="predicted"/>
<keyword evidence="7" id="KW-0472">Membrane</keyword>
<dbReference type="InterPro" id="IPR036909">
    <property type="entry name" value="Cyt_c-like_dom_sf"/>
</dbReference>
<sequence>MSGSSASSAAKNVVILILVSIVALVAFGVLVAKLASSGSGVDLGKTTMTEEAVAARIQPVGKVKIVEGGPPGSRNGKAVYEAICISCHGTGMAGSPKFGDASAWGPRIAKGYETLWGHAIKGFNAMPAKGGDPELTDDEVKRAVAFMANAGGAKFEEPKVAGAAAGGAVDPATKGKEIWEGTCQACHGTGAAGAPKLGDKAAWAPRLKGGADAAIAIAIKGLNAMPPKGGYAGSDEEFKAAALYMINQSK</sequence>
<dbReference type="GO" id="GO:0020037">
    <property type="term" value="F:heme binding"/>
    <property type="evidence" value="ECO:0007669"/>
    <property type="project" value="InterPro"/>
</dbReference>
<evidence type="ECO:0000256" key="5">
    <source>
        <dbReference type="ARBA" id="ARBA00023004"/>
    </source>
</evidence>
<organism evidence="9 10">
    <name type="scientific">Andreprevotia lacus DSM 23236</name>
    <dbReference type="NCBI Taxonomy" id="1121001"/>
    <lineage>
        <taxon>Bacteria</taxon>
        <taxon>Pseudomonadati</taxon>
        <taxon>Pseudomonadota</taxon>
        <taxon>Betaproteobacteria</taxon>
        <taxon>Neisseriales</taxon>
        <taxon>Chitinibacteraceae</taxon>
        <taxon>Andreprevotia</taxon>
    </lineage>
</organism>
<dbReference type="GO" id="GO:0005506">
    <property type="term" value="F:iron ion binding"/>
    <property type="evidence" value="ECO:0007669"/>
    <property type="project" value="InterPro"/>
</dbReference>
<dbReference type="PRINTS" id="PR00607">
    <property type="entry name" value="CYTCHROMECIE"/>
</dbReference>
<evidence type="ECO:0000313" key="9">
    <source>
        <dbReference type="EMBL" id="SMC29046.1"/>
    </source>
</evidence>
<dbReference type="Pfam" id="PF13442">
    <property type="entry name" value="Cytochrome_CBB3"/>
    <property type="match status" value="2"/>
</dbReference>
<dbReference type="SUPFAM" id="SSF46626">
    <property type="entry name" value="Cytochrome c"/>
    <property type="match status" value="2"/>
</dbReference>
<keyword evidence="3 6" id="KW-0479">Metal-binding</keyword>
<keyword evidence="7" id="KW-0812">Transmembrane</keyword>
<evidence type="ECO:0000256" key="6">
    <source>
        <dbReference type="PROSITE-ProRule" id="PRU00433"/>
    </source>
</evidence>
<feature type="transmembrane region" description="Helical" evidence="7">
    <location>
        <begin position="12"/>
        <end position="32"/>
    </location>
</feature>
<protein>
    <submittedName>
        <fullName evidence="9">Cytochrome c5</fullName>
    </submittedName>
</protein>
<keyword evidence="2 6" id="KW-0349">Heme</keyword>
<dbReference type="AlphaFoldDB" id="A0A1W1XYQ4"/>
<accession>A0A1W1XYQ4</accession>
<dbReference type="PANTHER" id="PTHR40942">
    <property type="match status" value="1"/>
</dbReference>
<dbReference type="PROSITE" id="PS51007">
    <property type="entry name" value="CYTC"/>
    <property type="match status" value="2"/>
</dbReference>
<evidence type="ECO:0000256" key="2">
    <source>
        <dbReference type="ARBA" id="ARBA00022617"/>
    </source>
</evidence>
<dbReference type="PANTHER" id="PTHR40942:SF4">
    <property type="entry name" value="CYTOCHROME C5"/>
    <property type="match status" value="1"/>
</dbReference>
<dbReference type="STRING" id="1121001.SAMN02745857_03566"/>
<dbReference type="EMBL" id="FWXD01000028">
    <property type="protein sequence ID" value="SMC29046.1"/>
    <property type="molecule type" value="Genomic_DNA"/>
</dbReference>
<keyword evidence="4" id="KW-0249">Electron transport</keyword>
<dbReference type="RefSeq" id="WP_084092510.1">
    <property type="nucleotide sequence ID" value="NZ_FWXD01000028.1"/>
</dbReference>
<keyword evidence="5 6" id="KW-0408">Iron</keyword>
<keyword evidence="1" id="KW-0813">Transport</keyword>
<keyword evidence="7" id="KW-1133">Transmembrane helix</keyword>
<keyword evidence="10" id="KW-1185">Reference proteome</keyword>
<dbReference type="GO" id="GO:0009055">
    <property type="term" value="F:electron transfer activity"/>
    <property type="evidence" value="ECO:0007669"/>
    <property type="project" value="InterPro"/>
</dbReference>
<dbReference type="Proteomes" id="UP000192761">
    <property type="component" value="Unassembled WGS sequence"/>
</dbReference>
<feature type="domain" description="Cytochrome c" evidence="8">
    <location>
        <begin position="170"/>
        <end position="249"/>
    </location>
</feature>
<evidence type="ECO:0000256" key="1">
    <source>
        <dbReference type="ARBA" id="ARBA00022448"/>
    </source>
</evidence>